<dbReference type="GO" id="GO:0005524">
    <property type="term" value="F:ATP binding"/>
    <property type="evidence" value="ECO:0007669"/>
    <property type="project" value="UniProtKB-KW"/>
</dbReference>
<sequence length="468" mass="51140">MKPALEIKNLSFTYPGRPVPSLQGINLTIEEGEFVLICGPTGCGKSTLLSCINGLIPHESGGLLEGSVFLFGQNVALSRPGDLFPQVATVFQNPSTQIVSGTLADEVAFGLENLGLPGQTIRARVEEALRLAGLWERRDSPPEALSGGQRQRLAIVAALAVRPRLLLLDEPVSQLDPLATKEVLSLIREIVSRGDLTVIMVEHRLDEALPLVSRIVEMDSGRIIYNGPVSEKKDPFTFSGDPFEALKLRCSPLSPPSGPPVLRLKDISFTYSGGPRILNGVNLTFYQGERVAILGPNGSGKSTLLHLLAGLKRPTGGQIENFLPRRKGCLPIALLLQDPDLMLFRFRVSSELAFAPEFLGLPAKQVKLRVEKALETFSLEAFKDDPPFSLSRGQRLRTALASLVTGAPQILLLDEPTTGQDRLQVERLMENLSNLANLLIFTTHDLDLARRFATRRVVFKFGEVADEF</sequence>
<evidence type="ECO:0000256" key="2">
    <source>
        <dbReference type="ARBA" id="ARBA00022448"/>
    </source>
</evidence>
<reference evidence="5 6" key="1">
    <citation type="submission" date="2020-02" db="EMBL/GenBank/DDBJ databases">
        <title>Genome analysis of Thermosulfuriphilus ammonigenes ST65T, an anaerobic thermophilic chemolithoautotrophic bacterium isolated from a deep-sea hydrothermal vent.</title>
        <authorList>
            <person name="Slobodkina G."/>
            <person name="Allioux M."/>
            <person name="Merkel A."/>
            <person name="Alain K."/>
            <person name="Jebbar M."/>
            <person name="Slobodkin A."/>
        </authorList>
    </citation>
    <scope>NUCLEOTIDE SEQUENCE [LARGE SCALE GENOMIC DNA]</scope>
    <source>
        <strain evidence="5 6">ST65</strain>
    </source>
</reference>
<dbReference type="InterPro" id="IPR050095">
    <property type="entry name" value="ECF_ABC_transporter_ATP-bd"/>
</dbReference>
<dbReference type="InterPro" id="IPR003439">
    <property type="entry name" value="ABC_transporter-like_ATP-bd"/>
</dbReference>
<dbReference type="Pfam" id="PF00005">
    <property type="entry name" value="ABC_tran"/>
    <property type="match status" value="2"/>
</dbReference>
<dbReference type="CDD" id="cd03225">
    <property type="entry name" value="ABC_cobalt_CbiO_domain1"/>
    <property type="match status" value="2"/>
</dbReference>
<dbReference type="PROSITE" id="PS50893">
    <property type="entry name" value="ABC_TRANSPORTER_2"/>
    <property type="match status" value="2"/>
</dbReference>
<proteinExistence type="inferred from homology"/>
<dbReference type="InterPro" id="IPR003593">
    <property type="entry name" value="AAA+_ATPase"/>
</dbReference>
<dbReference type="PANTHER" id="PTHR43553">
    <property type="entry name" value="HEAVY METAL TRANSPORTER"/>
    <property type="match status" value="1"/>
</dbReference>
<evidence type="ECO:0000256" key="3">
    <source>
        <dbReference type="ARBA" id="ARBA00022741"/>
    </source>
</evidence>
<dbReference type="SMART" id="SM00382">
    <property type="entry name" value="AAA"/>
    <property type="match status" value="2"/>
</dbReference>
<dbReference type="Gene3D" id="3.40.50.300">
    <property type="entry name" value="P-loop containing nucleotide triphosphate hydrolases"/>
    <property type="match status" value="2"/>
</dbReference>
<dbReference type="GO" id="GO:0016887">
    <property type="term" value="F:ATP hydrolysis activity"/>
    <property type="evidence" value="ECO:0007669"/>
    <property type="project" value="InterPro"/>
</dbReference>
<evidence type="ECO:0000256" key="1">
    <source>
        <dbReference type="ARBA" id="ARBA00005417"/>
    </source>
</evidence>
<dbReference type="RefSeq" id="WP_166033021.1">
    <property type="nucleotide sequence ID" value="NZ_CP048877.1"/>
</dbReference>
<accession>A0A6G7PZ33</accession>
<dbReference type="PROSITE" id="PS00211">
    <property type="entry name" value="ABC_TRANSPORTER_1"/>
    <property type="match status" value="1"/>
</dbReference>
<evidence type="ECO:0000313" key="6">
    <source>
        <dbReference type="Proteomes" id="UP000502179"/>
    </source>
</evidence>
<keyword evidence="6" id="KW-1185">Reference proteome</keyword>
<keyword evidence="4 5" id="KW-0067">ATP-binding</keyword>
<keyword evidence="2" id="KW-0813">Transport</keyword>
<gene>
    <name evidence="5" type="ORF">G4V39_11180</name>
</gene>
<name>A0A6G7PZ33_9BACT</name>
<comment type="similarity">
    <text evidence="1">Belongs to the ABC transporter superfamily.</text>
</comment>
<organism evidence="5 6">
    <name type="scientific">Thermosulfuriphilus ammonigenes</name>
    <dbReference type="NCBI Taxonomy" id="1936021"/>
    <lineage>
        <taxon>Bacteria</taxon>
        <taxon>Pseudomonadati</taxon>
        <taxon>Thermodesulfobacteriota</taxon>
        <taxon>Thermodesulfobacteria</taxon>
        <taxon>Thermodesulfobacteriales</taxon>
        <taxon>Thermodesulfobacteriaceae</taxon>
        <taxon>Thermosulfuriphilus</taxon>
    </lineage>
</organism>
<evidence type="ECO:0000256" key="4">
    <source>
        <dbReference type="ARBA" id="ARBA00022840"/>
    </source>
</evidence>
<dbReference type="EMBL" id="CP048877">
    <property type="protein sequence ID" value="QIJ72806.1"/>
    <property type="molecule type" value="Genomic_DNA"/>
</dbReference>
<dbReference type="SUPFAM" id="SSF52540">
    <property type="entry name" value="P-loop containing nucleoside triphosphate hydrolases"/>
    <property type="match status" value="2"/>
</dbReference>
<protein>
    <submittedName>
        <fullName evidence="5">Energy-coupling factor ABC transporter ATP-binding protein</fullName>
    </submittedName>
</protein>
<dbReference type="KEGG" id="tav:G4V39_11180"/>
<dbReference type="Proteomes" id="UP000502179">
    <property type="component" value="Chromosome"/>
</dbReference>
<dbReference type="InterPro" id="IPR017871">
    <property type="entry name" value="ABC_transporter-like_CS"/>
</dbReference>
<dbReference type="GO" id="GO:0042626">
    <property type="term" value="F:ATPase-coupled transmembrane transporter activity"/>
    <property type="evidence" value="ECO:0007669"/>
    <property type="project" value="TreeGrafter"/>
</dbReference>
<dbReference type="InterPro" id="IPR015856">
    <property type="entry name" value="ABC_transpr_CbiO/EcfA_su"/>
</dbReference>
<dbReference type="AlphaFoldDB" id="A0A6G7PZ33"/>
<evidence type="ECO:0000313" key="5">
    <source>
        <dbReference type="EMBL" id="QIJ72806.1"/>
    </source>
</evidence>
<dbReference type="PANTHER" id="PTHR43553:SF24">
    <property type="entry name" value="ENERGY-COUPLING FACTOR TRANSPORTER ATP-BINDING PROTEIN ECFA1"/>
    <property type="match status" value="1"/>
</dbReference>
<keyword evidence="3" id="KW-0547">Nucleotide-binding</keyword>
<dbReference type="GO" id="GO:0043190">
    <property type="term" value="C:ATP-binding cassette (ABC) transporter complex"/>
    <property type="evidence" value="ECO:0007669"/>
    <property type="project" value="TreeGrafter"/>
</dbReference>
<dbReference type="InterPro" id="IPR027417">
    <property type="entry name" value="P-loop_NTPase"/>
</dbReference>